<keyword evidence="4 9" id="KW-0479">Metal-binding</keyword>
<dbReference type="Pfam" id="PF00412">
    <property type="entry name" value="LIM"/>
    <property type="match status" value="4"/>
</dbReference>
<dbReference type="GO" id="GO:0046872">
    <property type="term" value="F:metal ion binding"/>
    <property type="evidence" value="ECO:0007669"/>
    <property type="project" value="UniProtKB-KW"/>
</dbReference>
<feature type="domain" description="LIM zinc-binding" evidence="11">
    <location>
        <begin position="226"/>
        <end position="285"/>
    </location>
</feature>
<feature type="region of interest" description="Disordered" evidence="10">
    <location>
        <begin position="393"/>
        <end position="449"/>
    </location>
</feature>
<feature type="compositionally biased region" description="Pro residues" evidence="10">
    <location>
        <begin position="181"/>
        <end position="208"/>
    </location>
</feature>
<feature type="compositionally biased region" description="Polar residues" evidence="10">
    <location>
        <begin position="67"/>
        <end position="77"/>
    </location>
</feature>
<dbReference type="GO" id="GO:0051371">
    <property type="term" value="F:muscle alpha-actinin binding"/>
    <property type="evidence" value="ECO:0007669"/>
    <property type="project" value="TreeGrafter"/>
</dbReference>
<proteinExistence type="predicted"/>
<name>A0A8H7VWT1_9FUNG</name>
<comment type="subcellular location">
    <subcellularLocation>
        <location evidence="1">Cell junction</location>
    </subcellularLocation>
    <subcellularLocation>
        <location evidence="2">Cytoplasm</location>
    </subcellularLocation>
</comment>
<reference evidence="12" key="1">
    <citation type="submission" date="2021-01" db="EMBL/GenBank/DDBJ databases">
        <title>Metabolic potential, ecology and presence of endohyphal bacteria is reflected in genomic diversity of Mucoromycotina.</title>
        <authorList>
            <person name="Muszewska A."/>
            <person name="Okrasinska A."/>
            <person name="Steczkiewicz K."/>
            <person name="Drgas O."/>
            <person name="Orlowska M."/>
            <person name="Perlinska-Lenart U."/>
            <person name="Aleksandrzak-Piekarczyk T."/>
            <person name="Szatraj K."/>
            <person name="Zielenkiewicz U."/>
            <person name="Pilsyk S."/>
            <person name="Malc E."/>
            <person name="Mieczkowski P."/>
            <person name="Kruszewska J.S."/>
            <person name="Biernat P."/>
            <person name="Pawlowska J."/>
        </authorList>
    </citation>
    <scope>NUCLEOTIDE SEQUENCE</scope>
    <source>
        <strain evidence="12">WA0000018081</strain>
    </source>
</reference>
<dbReference type="AlphaFoldDB" id="A0A8H7VWT1"/>
<feature type="domain" description="LIM zinc-binding" evidence="11">
    <location>
        <begin position="469"/>
        <end position="532"/>
    </location>
</feature>
<keyword evidence="5" id="KW-0677">Repeat</keyword>
<evidence type="ECO:0000313" key="13">
    <source>
        <dbReference type="Proteomes" id="UP000613177"/>
    </source>
</evidence>
<gene>
    <name evidence="12" type="ORF">INT48_009069</name>
</gene>
<dbReference type="PANTHER" id="PTHR24214">
    <property type="entry name" value="PDZ AND LIM DOMAIN PROTEIN ZASP"/>
    <property type="match status" value="1"/>
</dbReference>
<dbReference type="PROSITE" id="PS00478">
    <property type="entry name" value="LIM_DOMAIN_1"/>
    <property type="match status" value="3"/>
</dbReference>
<evidence type="ECO:0000256" key="3">
    <source>
        <dbReference type="ARBA" id="ARBA00022490"/>
    </source>
</evidence>
<dbReference type="PANTHER" id="PTHR24214:SF38">
    <property type="entry name" value="PDZ AND LIM DOMAIN PROTEIN ZASP-RELATED"/>
    <property type="match status" value="1"/>
</dbReference>
<dbReference type="GO" id="GO:0030036">
    <property type="term" value="P:actin cytoskeleton organization"/>
    <property type="evidence" value="ECO:0007669"/>
    <property type="project" value="TreeGrafter"/>
</dbReference>
<accession>A0A8H7VWT1</accession>
<dbReference type="SMART" id="SM00132">
    <property type="entry name" value="LIM"/>
    <property type="match status" value="4"/>
</dbReference>
<dbReference type="EMBL" id="JAEPRE010000007">
    <property type="protein sequence ID" value="KAG2237336.1"/>
    <property type="molecule type" value="Genomic_DNA"/>
</dbReference>
<evidence type="ECO:0000256" key="5">
    <source>
        <dbReference type="ARBA" id="ARBA00022737"/>
    </source>
</evidence>
<feature type="compositionally biased region" description="Low complexity" evidence="10">
    <location>
        <begin position="95"/>
        <end position="108"/>
    </location>
</feature>
<dbReference type="PROSITE" id="PS50023">
    <property type="entry name" value="LIM_DOMAIN_2"/>
    <property type="match status" value="3"/>
</dbReference>
<evidence type="ECO:0000256" key="8">
    <source>
        <dbReference type="ARBA" id="ARBA00023038"/>
    </source>
</evidence>
<dbReference type="CDD" id="cd08368">
    <property type="entry name" value="LIM"/>
    <property type="match status" value="3"/>
</dbReference>
<dbReference type="InterPro" id="IPR050604">
    <property type="entry name" value="PDZ-LIM_domain"/>
</dbReference>
<organism evidence="12 13">
    <name type="scientific">Thamnidium elegans</name>
    <dbReference type="NCBI Taxonomy" id="101142"/>
    <lineage>
        <taxon>Eukaryota</taxon>
        <taxon>Fungi</taxon>
        <taxon>Fungi incertae sedis</taxon>
        <taxon>Mucoromycota</taxon>
        <taxon>Mucoromycotina</taxon>
        <taxon>Mucoromycetes</taxon>
        <taxon>Mucorales</taxon>
        <taxon>Mucorineae</taxon>
        <taxon>Mucoraceae</taxon>
        <taxon>Thamnidium</taxon>
    </lineage>
</organism>
<keyword evidence="6 9" id="KW-0862">Zinc</keyword>
<dbReference type="GO" id="GO:0031941">
    <property type="term" value="C:filamentous actin"/>
    <property type="evidence" value="ECO:0007669"/>
    <property type="project" value="TreeGrafter"/>
</dbReference>
<feature type="region of interest" description="Disordered" evidence="10">
    <location>
        <begin position="66"/>
        <end position="214"/>
    </location>
</feature>
<evidence type="ECO:0000256" key="9">
    <source>
        <dbReference type="PROSITE-ProRule" id="PRU00125"/>
    </source>
</evidence>
<evidence type="ECO:0000313" key="12">
    <source>
        <dbReference type="EMBL" id="KAG2237336.1"/>
    </source>
</evidence>
<dbReference type="FunFam" id="2.10.110.10:FF:000008">
    <property type="entry name" value="Paxillin isoform 1"/>
    <property type="match status" value="1"/>
</dbReference>
<feature type="domain" description="LIM zinc-binding" evidence="11">
    <location>
        <begin position="315"/>
        <end position="389"/>
    </location>
</feature>
<keyword evidence="8 9" id="KW-0440">LIM domain</keyword>
<dbReference type="GO" id="GO:0001725">
    <property type="term" value="C:stress fiber"/>
    <property type="evidence" value="ECO:0007669"/>
    <property type="project" value="TreeGrafter"/>
</dbReference>
<keyword evidence="3" id="KW-0963">Cytoplasm</keyword>
<feature type="compositionally biased region" description="Low complexity" evidence="10">
    <location>
        <begin position="116"/>
        <end position="142"/>
    </location>
</feature>
<comment type="caution">
    <text evidence="12">The sequence shown here is derived from an EMBL/GenBank/DDBJ whole genome shotgun (WGS) entry which is preliminary data.</text>
</comment>
<dbReference type="Gene3D" id="2.10.110.10">
    <property type="entry name" value="Cysteine Rich Protein"/>
    <property type="match status" value="4"/>
</dbReference>
<sequence>MSYMTKDQLENYLNGLPSNNKEKKSEYSQIKNELVYPMKQMSVQEEEQEEEITYETVQERMKRLRNATGTVLDSTPVVTPAFPETPKPMIPTKPSFSSSSKSDAFEASLNPRSYAQRRQQQYQKQPEQQPVTTTTTTTTAATQRQPYASPVQNKPTIPPPLKTYRQQQYVSPQSPVQKKPTTPPLPPFISTPVTPPPAVPNSPRPPKPNNNRDSLVRTLNPIYAGLECPACNKPIEGSVVSAMEKIWHTQCFRCTTCHKTLENEQYYEKDNEPYCGKDYRKMYSLHCDFCHEPIENVSGYVYIYKKSKHYHEGHFGCTTCQKPFGDHSAFMVHEGNPYCQEDYLKICDQEWHKNCFNCFDCKRPFTNGTFLVKDNKPYCEEHYHNPMKKVFPKPLKKPVTTPQEDIRAPPTIKPKPPVISRKPDLSTNKPEPPQVKRPEINTYRPSSSNIKTEPAVVKKKVTGTNTGSKVCHQCKEIIDGPCATALGHDFHIHHFQCSYCKRALSSRVPGMWQGDKRGELTCKMCAFKQTEH</sequence>
<evidence type="ECO:0000259" key="11">
    <source>
        <dbReference type="PROSITE" id="PS50023"/>
    </source>
</evidence>
<keyword evidence="7" id="KW-0965">Cell junction</keyword>
<evidence type="ECO:0000256" key="10">
    <source>
        <dbReference type="SAM" id="MobiDB-lite"/>
    </source>
</evidence>
<feature type="region of interest" description="Disordered" evidence="10">
    <location>
        <begin position="1"/>
        <end position="27"/>
    </location>
</feature>
<evidence type="ECO:0000256" key="4">
    <source>
        <dbReference type="ARBA" id="ARBA00022723"/>
    </source>
</evidence>
<evidence type="ECO:0000256" key="2">
    <source>
        <dbReference type="ARBA" id="ARBA00004496"/>
    </source>
</evidence>
<dbReference type="SUPFAM" id="SSF57716">
    <property type="entry name" value="Glucocorticoid receptor-like (DNA-binding domain)"/>
    <property type="match status" value="4"/>
</dbReference>
<evidence type="ECO:0000256" key="7">
    <source>
        <dbReference type="ARBA" id="ARBA00022949"/>
    </source>
</evidence>
<feature type="compositionally biased region" description="Low complexity" evidence="10">
    <location>
        <begin position="164"/>
        <end position="177"/>
    </location>
</feature>
<dbReference type="GO" id="GO:0005737">
    <property type="term" value="C:cytoplasm"/>
    <property type="evidence" value="ECO:0007669"/>
    <property type="project" value="UniProtKB-SubCell"/>
</dbReference>
<dbReference type="GO" id="GO:0003779">
    <property type="term" value="F:actin binding"/>
    <property type="evidence" value="ECO:0007669"/>
    <property type="project" value="TreeGrafter"/>
</dbReference>
<dbReference type="InterPro" id="IPR001781">
    <property type="entry name" value="Znf_LIM"/>
</dbReference>
<evidence type="ECO:0000256" key="1">
    <source>
        <dbReference type="ARBA" id="ARBA00004282"/>
    </source>
</evidence>
<evidence type="ECO:0000256" key="6">
    <source>
        <dbReference type="ARBA" id="ARBA00022833"/>
    </source>
</evidence>
<keyword evidence="13" id="KW-1185">Reference proteome</keyword>
<protein>
    <recommendedName>
        <fullName evidence="11">LIM zinc-binding domain-containing protein</fullName>
    </recommendedName>
</protein>
<dbReference type="Proteomes" id="UP000613177">
    <property type="component" value="Unassembled WGS sequence"/>
</dbReference>
<feature type="compositionally biased region" description="Polar residues" evidence="10">
    <location>
        <begin position="143"/>
        <end position="155"/>
    </location>
</feature>